<keyword evidence="11" id="KW-1185">Reference proteome</keyword>
<comment type="subcellular location">
    <subcellularLocation>
        <location evidence="1">Chromosome</location>
        <location evidence="1">Telomere</location>
    </subcellularLocation>
</comment>
<evidence type="ECO:0000256" key="6">
    <source>
        <dbReference type="ARBA" id="ARBA00023306"/>
    </source>
</evidence>
<evidence type="ECO:0000313" key="11">
    <source>
        <dbReference type="Proteomes" id="UP000586926"/>
    </source>
</evidence>
<feature type="compositionally biased region" description="Low complexity" evidence="7">
    <location>
        <begin position="534"/>
        <end position="544"/>
    </location>
</feature>
<dbReference type="InterPro" id="IPR001005">
    <property type="entry name" value="SANT/Myb"/>
</dbReference>
<dbReference type="GO" id="GO:0003720">
    <property type="term" value="F:telomerase activity"/>
    <property type="evidence" value="ECO:0007669"/>
    <property type="project" value="TreeGrafter"/>
</dbReference>
<feature type="compositionally biased region" description="Polar residues" evidence="7">
    <location>
        <begin position="566"/>
        <end position="583"/>
    </location>
</feature>
<feature type="region of interest" description="Disordered" evidence="7">
    <location>
        <begin position="478"/>
        <end position="515"/>
    </location>
</feature>
<feature type="region of interest" description="Disordered" evidence="7">
    <location>
        <begin position="186"/>
        <end position="248"/>
    </location>
</feature>
<keyword evidence="2" id="KW-0158">Chromosome</keyword>
<dbReference type="InterPro" id="IPR036507">
    <property type="entry name" value="Telomere_rpt-bd_fac_dimer_sf"/>
</dbReference>
<keyword evidence="5" id="KW-0539">Nucleus</keyword>
<feature type="domain" description="HTH myb-type" evidence="9">
    <location>
        <begin position="617"/>
        <end position="668"/>
    </location>
</feature>
<dbReference type="SUPFAM" id="SSF46689">
    <property type="entry name" value="Homeodomain-like"/>
    <property type="match status" value="1"/>
</dbReference>
<dbReference type="EMBL" id="VZTA01027917">
    <property type="protein sequence ID" value="NXA70232.1"/>
    <property type="molecule type" value="Genomic_DNA"/>
</dbReference>
<dbReference type="InterPro" id="IPR031902">
    <property type="entry name" value="TERF2_RBM"/>
</dbReference>
<evidence type="ECO:0000256" key="5">
    <source>
        <dbReference type="ARBA" id="ARBA00023242"/>
    </source>
</evidence>
<feature type="region of interest" description="Disordered" evidence="7">
    <location>
        <begin position="532"/>
        <end position="587"/>
    </location>
</feature>
<evidence type="ECO:0000256" key="7">
    <source>
        <dbReference type="SAM" id="MobiDB-lite"/>
    </source>
</evidence>
<dbReference type="GO" id="GO:0042803">
    <property type="term" value="F:protein homodimerization activity"/>
    <property type="evidence" value="ECO:0007669"/>
    <property type="project" value="InterPro"/>
</dbReference>
<dbReference type="GO" id="GO:0005654">
    <property type="term" value="C:nucleoplasm"/>
    <property type="evidence" value="ECO:0007669"/>
    <property type="project" value="UniProtKB-ARBA"/>
</dbReference>
<dbReference type="Gene3D" id="1.10.10.60">
    <property type="entry name" value="Homeodomain-like"/>
    <property type="match status" value="1"/>
</dbReference>
<dbReference type="PROSITE" id="PS50090">
    <property type="entry name" value="MYB_LIKE"/>
    <property type="match status" value="1"/>
</dbReference>
<feature type="compositionally biased region" description="Basic and acidic residues" evidence="7">
    <location>
        <begin position="497"/>
        <end position="509"/>
    </location>
</feature>
<evidence type="ECO:0000259" key="8">
    <source>
        <dbReference type="PROSITE" id="PS50090"/>
    </source>
</evidence>
<dbReference type="GO" id="GO:1905839">
    <property type="term" value="P:negative regulation of telomeric D-loop disassembly"/>
    <property type="evidence" value="ECO:0007669"/>
    <property type="project" value="TreeGrafter"/>
</dbReference>
<dbReference type="GO" id="GO:0061820">
    <property type="term" value="P:telomeric D-loop disassembly"/>
    <property type="evidence" value="ECO:0007669"/>
    <property type="project" value="TreeGrafter"/>
</dbReference>
<dbReference type="InterPro" id="IPR013867">
    <property type="entry name" value="Telomere_rpt-bd_fac_dimer_dom"/>
</dbReference>
<dbReference type="InterPro" id="IPR030657">
    <property type="entry name" value="TERF2"/>
</dbReference>
<evidence type="ECO:0000313" key="10">
    <source>
        <dbReference type="EMBL" id="NXA70232.1"/>
    </source>
</evidence>
<dbReference type="PANTHER" id="PTHR46833">
    <property type="entry name" value="TELOMERIC REPEAT-BINDING FACTOR 2 TERF2"/>
    <property type="match status" value="1"/>
</dbReference>
<dbReference type="Gene3D" id="1.25.40.210">
    <property type="entry name" value="Telomere repeat-binding factor, dimerisation domain"/>
    <property type="match status" value="1"/>
</dbReference>
<evidence type="ECO:0000259" key="9">
    <source>
        <dbReference type="PROSITE" id="PS51294"/>
    </source>
</evidence>
<proteinExistence type="predicted"/>
<dbReference type="GO" id="GO:0070187">
    <property type="term" value="C:shelterin complex"/>
    <property type="evidence" value="ECO:0007669"/>
    <property type="project" value="TreeGrafter"/>
</dbReference>
<dbReference type="InterPro" id="IPR017930">
    <property type="entry name" value="Myb_dom"/>
</dbReference>
<dbReference type="PROSITE" id="PS51294">
    <property type="entry name" value="HTH_MYB"/>
    <property type="match status" value="1"/>
</dbReference>
<feature type="domain" description="Myb-like" evidence="8">
    <location>
        <begin position="618"/>
        <end position="664"/>
    </location>
</feature>
<protein>
    <submittedName>
        <fullName evidence="10">TERF2 factor</fullName>
    </submittedName>
</protein>
<dbReference type="SMART" id="SM00717">
    <property type="entry name" value="SANT"/>
    <property type="match status" value="1"/>
</dbReference>
<dbReference type="Pfam" id="PF16772">
    <property type="entry name" value="TERF2_RBM"/>
    <property type="match status" value="1"/>
</dbReference>
<dbReference type="CDD" id="cd11654">
    <property type="entry name" value="TRF2_RBM"/>
    <property type="match status" value="1"/>
</dbReference>
<comment type="caution">
    <text evidence="10">The sequence shown here is derived from an EMBL/GenBank/DDBJ whole genome shotgun (WGS) entry which is preliminary data.</text>
</comment>
<dbReference type="CDD" id="cd11660">
    <property type="entry name" value="SANT_TRF"/>
    <property type="match status" value="1"/>
</dbReference>
<evidence type="ECO:0000256" key="3">
    <source>
        <dbReference type="ARBA" id="ARBA00022895"/>
    </source>
</evidence>
<dbReference type="GO" id="GO:0031848">
    <property type="term" value="P:protection from non-homologous end joining at telomere"/>
    <property type="evidence" value="ECO:0007669"/>
    <property type="project" value="InterPro"/>
</dbReference>
<dbReference type="Pfam" id="PF08558">
    <property type="entry name" value="TRF"/>
    <property type="match status" value="1"/>
</dbReference>
<dbReference type="Proteomes" id="UP000586926">
    <property type="component" value="Unassembled WGS sequence"/>
</dbReference>
<reference evidence="10 11" key="1">
    <citation type="submission" date="2019-09" db="EMBL/GenBank/DDBJ databases">
        <title>Bird 10,000 Genomes (B10K) Project - Family phase.</title>
        <authorList>
            <person name="Zhang G."/>
        </authorList>
    </citation>
    <scope>NUCLEOTIDE SEQUENCE [LARGE SCALE GENOMIC DNA]</scope>
    <source>
        <strain evidence="10">B10K-DU-030-22</strain>
        <tissue evidence="10">Blood</tissue>
    </source>
</reference>
<dbReference type="FunFam" id="1.10.10.60:FF:000129">
    <property type="entry name" value="Telomeric repeat-binding factor 2"/>
    <property type="match status" value="1"/>
</dbReference>
<keyword evidence="6" id="KW-0131">Cell cycle</keyword>
<evidence type="ECO:0000256" key="4">
    <source>
        <dbReference type="ARBA" id="ARBA00023125"/>
    </source>
</evidence>
<feature type="non-terminal residue" evidence="10">
    <location>
        <position position="669"/>
    </location>
</feature>
<dbReference type="GO" id="GO:0032210">
    <property type="term" value="P:regulation of telomere maintenance via telomerase"/>
    <property type="evidence" value="ECO:0007669"/>
    <property type="project" value="TreeGrafter"/>
</dbReference>
<evidence type="ECO:0000256" key="1">
    <source>
        <dbReference type="ARBA" id="ARBA00004574"/>
    </source>
</evidence>
<organism evidence="10 11">
    <name type="scientific">Mohoua ochrocephala</name>
    <dbReference type="NCBI Taxonomy" id="874463"/>
    <lineage>
        <taxon>Eukaryota</taxon>
        <taxon>Metazoa</taxon>
        <taxon>Chordata</taxon>
        <taxon>Craniata</taxon>
        <taxon>Vertebrata</taxon>
        <taxon>Euteleostomi</taxon>
        <taxon>Archelosauria</taxon>
        <taxon>Archosauria</taxon>
        <taxon>Dinosauria</taxon>
        <taxon>Saurischia</taxon>
        <taxon>Theropoda</taxon>
        <taxon>Coelurosauria</taxon>
        <taxon>Aves</taxon>
        <taxon>Neognathae</taxon>
        <taxon>Neoaves</taxon>
        <taxon>Telluraves</taxon>
        <taxon>Australaves</taxon>
        <taxon>Passeriformes</taxon>
        <taxon>Meliphagoidea</taxon>
        <taxon>Acanthizidae</taxon>
        <taxon>Mohoua</taxon>
    </lineage>
</organism>
<dbReference type="GO" id="GO:0003691">
    <property type="term" value="F:double-stranded telomeric DNA binding"/>
    <property type="evidence" value="ECO:0007669"/>
    <property type="project" value="TreeGrafter"/>
</dbReference>
<dbReference type="InterPro" id="IPR009057">
    <property type="entry name" value="Homeodomain-like_sf"/>
</dbReference>
<dbReference type="GO" id="GO:0032208">
    <property type="term" value="P:negative regulation of telomere maintenance via recombination"/>
    <property type="evidence" value="ECO:0007669"/>
    <property type="project" value="TreeGrafter"/>
</dbReference>
<dbReference type="AlphaFoldDB" id="A0A7K7XX60"/>
<keyword evidence="4" id="KW-0238">DNA-binding</keyword>
<dbReference type="Pfam" id="PF00249">
    <property type="entry name" value="Myb_DNA-binding"/>
    <property type="match status" value="1"/>
</dbReference>
<dbReference type="PANTHER" id="PTHR46833:SF1">
    <property type="entry name" value="TELOMERIC REPEAT-BINDING FACTOR 2"/>
    <property type="match status" value="1"/>
</dbReference>
<sequence length="669" mass="72869">ALLVRPLDREPEMAQMLRIMQLLSRVEEGENLDCTFEKESELTPLESAMLVLDFMREEFSVADKTMEAVQKMVKEAAVIVCIRNKEFDKASDIVKKHMGKEPRNQKKRNEWLAVIREKNPSHPKIKNFSYEDFQQSIFEFLKGYVDDSEPALLTLMKKTLNLEHTDKAKSSLETPEFADRLNDQAAAPEASGRAEGPATAPEVLGSRKGPARALEASGRAEGPASAPEPVGAAEDLEGAASPADRAAGPTAALEIMEEASGPAATLEPMEIVIDPAATPEHLTAASDLLNGIPEPMEIATEPAAATPELPGVSGRESQRWAEESVSKLWMQCWPQVLFRGVQAAPNSPNACPGQPRGVGAGLWIPGKALRWFGSVAETGGAVVTREGAVAALVEQRLGRAGSSGAQMCELGVPAEGKAGFRGSRTPLVVSLQPAWLCLFYRQPPGAVTSCGISVLREAFKILLNSGDSDVLFTKLDETDLPSPKQLSPSVSHRTKRCREAENQDSETSHPPEIPNNIKNLFAISNMIVDLNGNSSSKSSESPDSSQEHVVSSASKPAQKLPDEPLSAQSDNKSFQGRWNSSCGTEEKDSWSDEDELFANAGSLPCSSSLKLLPCSLQKWTMQESEWIKEGVKKYGEGRWKAICLKYPFQNRTSVMIKDRWRTMKKLGML</sequence>
<name>A0A7K7XX60_9PASS</name>
<dbReference type="GO" id="GO:0031627">
    <property type="term" value="P:telomeric loop formation"/>
    <property type="evidence" value="ECO:0007669"/>
    <property type="project" value="TreeGrafter"/>
</dbReference>
<dbReference type="SUPFAM" id="SSF63600">
    <property type="entry name" value="Telomeric repeat binding factor (TRF) dimerisation domain"/>
    <property type="match status" value="1"/>
</dbReference>
<gene>
    <name evidence="10" type="primary">Terf2</name>
    <name evidence="10" type="ORF">MOHOCH_R02160</name>
</gene>
<accession>A0A7K7XX60</accession>
<dbReference type="GO" id="GO:0070198">
    <property type="term" value="P:protein localization to chromosome, telomeric region"/>
    <property type="evidence" value="ECO:0007669"/>
    <property type="project" value="TreeGrafter"/>
</dbReference>
<evidence type="ECO:0000256" key="2">
    <source>
        <dbReference type="ARBA" id="ARBA00022454"/>
    </source>
</evidence>
<keyword evidence="3" id="KW-0779">Telomere</keyword>
<dbReference type="GO" id="GO:0098505">
    <property type="term" value="F:G-rich strand telomeric DNA binding"/>
    <property type="evidence" value="ECO:0007669"/>
    <property type="project" value="TreeGrafter"/>
</dbReference>
<feature type="non-terminal residue" evidence="10">
    <location>
        <position position="1"/>
    </location>
</feature>